<accession>A0A0F4GEN4</accession>
<comment type="caution">
    <text evidence="3">The sequence shown here is derived from an EMBL/GenBank/DDBJ whole genome shotgun (WGS) entry which is preliminary data.</text>
</comment>
<evidence type="ECO:0000313" key="4">
    <source>
        <dbReference type="Proteomes" id="UP000033647"/>
    </source>
</evidence>
<name>A0A0F4GEN4_9PEZI</name>
<keyword evidence="1" id="KW-0472">Membrane</keyword>
<feature type="transmembrane region" description="Helical" evidence="1">
    <location>
        <begin position="353"/>
        <end position="373"/>
    </location>
</feature>
<dbReference type="Pfam" id="PF09990">
    <property type="entry name" value="DUF2231"/>
    <property type="match status" value="1"/>
</dbReference>
<proteinExistence type="predicted"/>
<feature type="transmembrane region" description="Helical" evidence="1">
    <location>
        <begin position="309"/>
        <end position="332"/>
    </location>
</feature>
<reference evidence="3 4" key="1">
    <citation type="submission" date="2015-03" db="EMBL/GenBank/DDBJ databases">
        <title>RNA-seq based gene annotation and comparative genomics of four Zymoseptoria species reveal species-specific pathogenicity related genes and transposable element activity.</title>
        <authorList>
            <person name="Grandaubert J."/>
            <person name="Bhattacharyya A."/>
            <person name="Stukenbrock E.H."/>
        </authorList>
    </citation>
    <scope>NUCLEOTIDE SEQUENCE [LARGE SCALE GENOMIC DNA]</scope>
    <source>
        <strain evidence="3 4">Zb18110</strain>
    </source>
</reference>
<gene>
    <name evidence="3" type="ORF">TI39_contig1039g00005</name>
</gene>
<evidence type="ECO:0000256" key="1">
    <source>
        <dbReference type="SAM" id="Phobius"/>
    </source>
</evidence>
<dbReference type="EMBL" id="LAFY01001030">
    <property type="protein sequence ID" value="KJX95799.1"/>
    <property type="molecule type" value="Genomic_DNA"/>
</dbReference>
<evidence type="ECO:0000259" key="2">
    <source>
        <dbReference type="Pfam" id="PF09990"/>
    </source>
</evidence>
<protein>
    <recommendedName>
        <fullName evidence="2">DUF2231 domain-containing protein</fullName>
    </recommendedName>
</protein>
<dbReference type="AlphaFoldDB" id="A0A0F4GEN4"/>
<feature type="transmembrane region" description="Helical" evidence="1">
    <location>
        <begin position="393"/>
        <end position="414"/>
    </location>
</feature>
<dbReference type="OrthoDB" id="2580011at2759"/>
<sequence>MTSRLPEVIRRYAEVADAVNHREMRRFVEEIARRWRPPPHEEDYRHEGWTHEGAFTRCIYQEALRMSGGGRCLAPGATEAEVNEQIQIDPSLEDIMEFVDEPLMGPPLPADRRRLVLENIKSKLAQQAKKLGVDASNLQLPKDLESLYSAVNGVNGAGVPSETCCLEVFLPRDERTRPTTCHTRCFFVATIYYVLTVPKRRAKIIPPEAKWMVWDQYHAERDEYNDLTAFLKHETRHVQESEGGARQEVVVFLDRYPNWPVHPATVHFPLAFLSLSFTLDILAHTQPSLPTILSTSSLLSPSTIHTTSYSLLALGLLASIPTILSGVQQAILSISKQGLFEPDGKTIKKKNKVLISHAIGNDLAVAASTWLWWVRSTEVGNVTPKGWMVWAEIGVVGLLFASASGGGSLVYNYGMGFSSLKTAKTVQGKKTS</sequence>
<keyword evidence="1" id="KW-0812">Transmembrane</keyword>
<feature type="domain" description="DUF2231" evidence="2">
    <location>
        <begin position="260"/>
        <end position="417"/>
    </location>
</feature>
<dbReference type="InterPro" id="IPR019251">
    <property type="entry name" value="DUF2231_TM"/>
</dbReference>
<keyword evidence="4" id="KW-1185">Reference proteome</keyword>
<dbReference type="Proteomes" id="UP000033647">
    <property type="component" value="Unassembled WGS sequence"/>
</dbReference>
<evidence type="ECO:0000313" key="3">
    <source>
        <dbReference type="EMBL" id="KJX95799.1"/>
    </source>
</evidence>
<keyword evidence="1" id="KW-1133">Transmembrane helix</keyword>
<organism evidence="3 4">
    <name type="scientific">Zymoseptoria brevis</name>
    <dbReference type="NCBI Taxonomy" id="1047168"/>
    <lineage>
        <taxon>Eukaryota</taxon>
        <taxon>Fungi</taxon>
        <taxon>Dikarya</taxon>
        <taxon>Ascomycota</taxon>
        <taxon>Pezizomycotina</taxon>
        <taxon>Dothideomycetes</taxon>
        <taxon>Dothideomycetidae</taxon>
        <taxon>Mycosphaerellales</taxon>
        <taxon>Mycosphaerellaceae</taxon>
        <taxon>Zymoseptoria</taxon>
    </lineage>
</organism>